<evidence type="ECO:0000256" key="3">
    <source>
        <dbReference type="ARBA" id="ARBA00022833"/>
    </source>
</evidence>
<evidence type="ECO:0000313" key="7">
    <source>
        <dbReference type="Proteomes" id="UP001206595"/>
    </source>
</evidence>
<evidence type="ECO:0000256" key="2">
    <source>
        <dbReference type="ARBA" id="ARBA00022771"/>
    </source>
</evidence>
<keyword evidence="1" id="KW-0479">Metal-binding</keyword>
<dbReference type="InterPro" id="IPR001965">
    <property type="entry name" value="Znf_PHD"/>
</dbReference>
<dbReference type="SUPFAM" id="SSF57903">
    <property type="entry name" value="FYVE/PHD zinc finger"/>
    <property type="match status" value="1"/>
</dbReference>
<evidence type="ECO:0000259" key="5">
    <source>
        <dbReference type="PROSITE" id="PS50016"/>
    </source>
</evidence>
<accession>A0AAD5HFR6</accession>
<keyword evidence="3" id="KW-0862">Zinc</keyword>
<proteinExistence type="predicted"/>
<dbReference type="Proteomes" id="UP001206595">
    <property type="component" value="Unassembled WGS sequence"/>
</dbReference>
<feature type="domain" description="PHD-type" evidence="5">
    <location>
        <begin position="5"/>
        <end position="57"/>
    </location>
</feature>
<sequence>MPEDDSNCVICRGGKSTKRNLILFCDGEDCNLPVHQDCYGIDEVPDGSWYCERCEDGVLPSETRIVCCPKLTGALKRTTAPTRYMHVVCAAWSKNIDSTEDPYNFNNQELDKQTCYICGRKQGLCVQCEHTFCTK</sequence>
<dbReference type="PANTHER" id="PTHR13793:SF107">
    <property type="entry name" value="BROMODOMAIN-CONTAINING PROTEIN HOMOLOG"/>
    <property type="match status" value="1"/>
</dbReference>
<dbReference type="InterPro" id="IPR019786">
    <property type="entry name" value="Zinc_finger_PHD-type_CS"/>
</dbReference>
<dbReference type="GO" id="GO:0006357">
    <property type="term" value="P:regulation of transcription by RNA polymerase II"/>
    <property type="evidence" value="ECO:0007669"/>
    <property type="project" value="TreeGrafter"/>
</dbReference>
<dbReference type="Pfam" id="PF13832">
    <property type="entry name" value="zf-HC5HC2H_2"/>
    <property type="match status" value="1"/>
</dbReference>
<keyword evidence="2 4" id="KW-0863">Zinc-finger</keyword>
<dbReference type="Gene3D" id="3.30.40.10">
    <property type="entry name" value="Zinc/RING finger domain, C3HC4 (zinc finger)"/>
    <property type="match status" value="1"/>
</dbReference>
<dbReference type="PANTHER" id="PTHR13793">
    <property type="entry name" value="PHD FINGER PROTEINS"/>
    <property type="match status" value="1"/>
</dbReference>
<dbReference type="RefSeq" id="XP_051445985.1">
    <property type="nucleotide sequence ID" value="XM_051587860.1"/>
</dbReference>
<dbReference type="PROSITE" id="PS50016">
    <property type="entry name" value="ZF_PHD_2"/>
    <property type="match status" value="1"/>
</dbReference>
<dbReference type="Pfam" id="PF13831">
    <property type="entry name" value="PHD_2"/>
    <property type="match status" value="1"/>
</dbReference>
<dbReference type="InterPro" id="IPR050701">
    <property type="entry name" value="Histone_Mod_Regulator"/>
</dbReference>
<evidence type="ECO:0000256" key="1">
    <source>
        <dbReference type="ARBA" id="ARBA00022723"/>
    </source>
</evidence>
<dbReference type="InterPro" id="IPR019787">
    <property type="entry name" value="Znf_PHD-finger"/>
</dbReference>
<dbReference type="GeneID" id="75913205"/>
<dbReference type="PROSITE" id="PS01359">
    <property type="entry name" value="ZF_PHD_1"/>
    <property type="match status" value="1"/>
</dbReference>
<keyword evidence="7" id="KW-1185">Reference proteome</keyword>
<evidence type="ECO:0000313" key="6">
    <source>
        <dbReference type="EMBL" id="KAI8580981.1"/>
    </source>
</evidence>
<dbReference type="SMART" id="SM00249">
    <property type="entry name" value="PHD"/>
    <property type="match status" value="1"/>
</dbReference>
<dbReference type="InterPro" id="IPR013083">
    <property type="entry name" value="Znf_RING/FYVE/PHD"/>
</dbReference>
<protein>
    <recommendedName>
        <fullName evidence="5">PHD-type domain-containing protein</fullName>
    </recommendedName>
</protein>
<evidence type="ECO:0000256" key="4">
    <source>
        <dbReference type="PROSITE-ProRule" id="PRU00146"/>
    </source>
</evidence>
<name>A0AAD5HFR6_UMBRA</name>
<dbReference type="AlphaFoldDB" id="A0AAD5HFR6"/>
<reference evidence="6" key="1">
    <citation type="submission" date="2021-06" db="EMBL/GenBank/DDBJ databases">
        <authorList>
            <consortium name="DOE Joint Genome Institute"/>
            <person name="Mondo S.J."/>
            <person name="Amses K.R."/>
            <person name="Simmons D.R."/>
            <person name="Longcore J.E."/>
            <person name="Seto K."/>
            <person name="Alves G.H."/>
            <person name="Bonds A.E."/>
            <person name="Quandt C.A."/>
            <person name="Davis W.J."/>
            <person name="Chang Y."/>
            <person name="Letcher P.M."/>
            <person name="Powell M.J."/>
            <person name="Kuo A."/>
            <person name="Labutti K."/>
            <person name="Pangilinan J."/>
            <person name="Andreopoulos W."/>
            <person name="Tritt A."/>
            <person name="Riley R."/>
            <person name="Hundley H."/>
            <person name="Johnson J."/>
            <person name="Lipzen A."/>
            <person name="Barry K."/>
            <person name="Berbee M.L."/>
            <person name="Buchler N.E."/>
            <person name="Grigoriev I.V."/>
            <person name="Spatafora J.W."/>
            <person name="Stajich J.E."/>
            <person name="James T.Y."/>
        </authorList>
    </citation>
    <scope>NUCLEOTIDE SEQUENCE</scope>
    <source>
        <strain evidence="6">AG</strain>
    </source>
</reference>
<dbReference type="InterPro" id="IPR011011">
    <property type="entry name" value="Znf_FYVE_PHD"/>
</dbReference>
<dbReference type="EMBL" id="MU620908">
    <property type="protein sequence ID" value="KAI8580981.1"/>
    <property type="molecule type" value="Genomic_DNA"/>
</dbReference>
<reference evidence="6" key="2">
    <citation type="journal article" date="2022" name="Proc. Natl. Acad. Sci. U.S.A.">
        <title>Diploid-dominant life cycles characterize the early evolution of Fungi.</title>
        <authorList>
            <person name="Amses K.R."/>
            <person name="Simmons D.R."/>
            <person name="Longcore J.E."/>
            <person name="Mondo S.J."/>
            <person name="Seto K."/>
            <person name="Jeronimo G.H."/>
            <person name="Bonds A.E."/>
            <person name="Quandt C.A."/>
            <person name="Davis W.J."/>
            <person name="Chang Y."/>
            <person name="Federici B.A."/>
            <person name="Kuo A."/>
            <person name="LaButti K."/>
            <person name="Pangilinan J."/>
            <person name="Andreopoulos W."/>
            <person name="Tritt A."/>
            <person name="Riley R."/>
            <person name="Hundley H."/>
            <person name="Johnson J."/>
            <person name="Lipzen A."/>
            <person name="Barry K."/>
            <person name="Lang B.F."/>
            <person name="Cuomo C.A."/>
            <person name="Buchler N.E."/>
            <person name="Grigoriev I.V."/>
            <person name="Spatafora J.W."/>
            <person name="Stajich J.E."/>
            <person name="James T.Y."/>
        </authorList>
    </citation>
    <scope>NUCLEOTIDE SEQUENCE</scope>
    <source>
        <strain evidence="6">AG</strain>
    </source>
</reference>
<organism evidence="6 7">
    <name type="scientific">Umbelopsis ramanniana AG</name>
    <dbReference type="NCBI Taxonomy" id="1314678"/>
    <lineage>
        <taxon>Eukaryota</taxon>
        <taxon>Fungi</taxon>
        <taxon>Fungi incertae sedis</taxon>
        <taxon>Mucoromycota</taxon>
        <taxon>Mucoromycotina</taxon>
        <taxon>Umbelopsidomycetes</taxon>
        <taxon>Umbelopsidales</taxon>
        <taxon>Umbelopsidaceae</taxon>
        <taxon>Umbelopsis</taxon>
    </lineage>
</organism>
<gene>
    <name evidence="6" type="ORF">K450DRAFT_234053</name>
</gene>
<dbReference type="GO" id="GO:0008270">
    <property type="term" value="F:zinc ion binding"/>
    <property type="evidence" value="ECO:0007669"/>
    <property type="project" value="UniProtKB-KW"/>
</dbReference>
<comment type="caution">
    <text evidence="6">The sequence shown here is derived from an EMBL/GenBank/DDBJ whole genome shotgun (WGS) entry which is preliminary data.</text>
</comment>